<feature type="compositionally biased region" description="Polar residues" evidence="1">
    <location>
        <begin position="142"/>
        <end position="153"/>
    </location>
</feature>
<evidence type="ECO:0000313" key="4">
    <source>
        <dbReference type="EMBL" id="CAA9561677.1"/>
    </source>
</evidence>
<keyword evidence="2" id="KW-0472">Membrane</keyword>
<dbReference type="SUPFAM" id="SSF47781">
    <property type="entry name" value="RuvA domain 2-like"/>
    <property type="match status" value="1"/>
</dbReference>
<protein>
    <submittedName>
        <fullName evidence="4">DNA polymerase III alpha subunit</fullName>
        <ecNumber evidence="4">2.7.7.7</ecNumber>
    </submittedName>
</protein>
<keyword evidence="2" id="KW-0812">Transmembrane</keyword>
<dbReference type="GO" id="GO:0003887">
    <property type="term" value="F:DNA-directed DNA polymerase activity"/>
    <property type="evidence" value="ECO:0007669"/>
    <property type="project" value="UniProtKB-EC"/>
</dbReference>
<keyword evidence="4" id="KW-0808">Transferase</keyword>
<keyword evidence="4" id="KW-0548">Nucleotidyltransferase</keyword>
<dbReference type="PANTHER" id="PTHR21180:SF32">
    <property type="entry name" value="ENDONUCLEASE_EXONUCLEASE_PHOSPHATASE FAMILY DOMAIN-CONTAINING PROTEIN 1"/>
    <property type="match status" value="1"/>
</dbReference>
<dbReference type="Gene3D" id="3.10.560.10">
    <property type="entry name" value="Outer membrane lipoprotein wza domain like"/>
    <property type="match status" value="1"/>
</dbReference>
<sequence length="248" mass="25129">MPAGVSRFALVVIVAVIVASGVALTLRSLDARRAPPIVIVDVAAERPVIVVVDGAVATPGVLTLPPGARLNDAILAAGGFTGNADPAELNLARLLDDGERVTVAERPPALVPEQTAVVAGVAVEPIGVTTDTDPQAAVPGASSPSDEGASSQPRADDPSPTPAAQSPVRPTPTLRSAADADLVDINSATVEELDALPRIGPVLAERIVAHREEHGPFASIDDLEAIDGISAGMVDELRPLITAGPAPR</sequence>
<dbReference type="EMBL" id="CADCWK010000180">
    <property type="protein sequence ID" value="CAA9561677.1"/>
    <property type="molecule type" value="Genomic_DNA"/>
</dbReference>
<proteinExistence type="predicted"/>
<dbReference type="AlphaFoldDB" id="A0A6J4UY76"/>
<gene>
    <name evidence="4" type="ORF">AVDCRST_MAG33-1719</name>
</gene>
<dbReference type="GO" id="GO:0015627">
    <property type="term" value="C:type II protein secretion system complex"/>
    <property type="evidence" value="ECO:0007669"/>
    <property type="project" value="TreeGrafter"/>
</dbReference>
<dbReference type="InterPro" id="IPR010994">
    <property type="entry name" value="RuvA_2-like"/>
</dbReference>
<organism evidence="4">
    <name type="scientific">uncultured Thermomicrobiales bacterium</name>
    <dbReference type="NCBI Taxonomy" id="1645740"/>
    <lineage>
        <taxon>Bacteria</taxon>
        <taxon>Pseudomonadati</taxon>
        <taxon>Thermomicrobiota</taxon>
        <taxon>Thermomicrobia</taxon>
        <taxon>Thermomicrobiales</taxon>
        <taxon>environmental samples</taxon>
    </lineage>
</organism>
<dbReference type="GO" id="GO:0015628">
    <property type="term" value="P:protein secretion by the type II secretion system"/>
    <property type="evidence" value="ECO:0007669"/>
    <property type="project" value="TreeGrafter"/>
</dbReference>
<dbReference type="InterPro" id="IPR051675">
    <property type="entry name" value="Endo/Exo/Phosphatase_dom_1"/>
</dbReference>
<dbReference type="Gene3D" id="1.10.150.280">
    <property type="entry name" value="AF1531-like domain"/>
    <property type="match status" value="1"/>
</dbReference>
<dbReference type="EC" id="2.7.7.7" evidence="4"/>
<name>A0A6J4UY76_9BACT</name>
<feature type="transmembrane region" description="Helical" evidence="2">
    <location>
        <begin position="6"/>
        <end position="26"/>
    </location>
</feature>
<evidence type="ECO:0000256" key="2">
    <source>
        <dbReference type="SAM" id="Phobius"/>
    </source>
</evidence>
<dbReference type="Pfam" id="PF12836">
    <property type="entry name" value="HHH_3"/>
    <property type="match status" value="1"/>
</dbReference>
<evidence type="ECO:0000259" key="3">
    <source>
        <dbReference type="Pfam" id="PF10531"/>
    </source>
</evidence>
<feature type="region of interest" description="Disordered" evidence="1">
    <location>
        <begin position="129"/>
        <end position="176"/>
    </location>
</feature>
<reference evidence="4" key="1">
    <citation type="submission" date="2020-02" db="EMBL/GenBank/DDBJ databases">
        <authorList>
            <person name="Meier V. D."/>
        </authorList>
    </citation>
    <scope>NUCLEOTIDE SEQUENCE</scope>
    <source>
        <strain evidence="4">AVDCRST_MAG33</strain>
    </source>
</reference>
<evidence type="ECO:0000256" key="1">
    <source>
        <dbReference type="SAM" id="MobiDB-lite"/>
    </source>
</evidence>
<accession>A0A6J4UY76</accession>
<dbReference type="Pfam" id="PF10531">
    <property type="entry name" value="SLBB"/>
    <property type="match status" value="1"/>
</dbReference>
<keyword evidence="2" id="KW-1133">Transmembrane helix</keyword>
<feature type="domain" description="Soluble ligand binding" evidence="3">
    <location>
        <begin position="49"/>
        <end position="103"/>
    </location>
</feature>
<dbReference type="InterPro" id="IPR019554">
    <property type="entry name" value="Soluble_ligand-bd"/>
</dbReference>
<dbReference type="PANTHER" id="PTHR21180">
    <property type="entry name" value="ENDONUCLEASE/EXONUCLEASE/PHOSPHATASE FAMILY DOMAIN-CONTAINING PROTEIN 1"/>
    <property type="match status" value="1"/>
</dbReference>